<dbReference type="Proteomes" id="UP000392064">
    <property type="component" value="Chromosome"/>
</dbReference>
<keyword evidence="9" id="KW-1185">Reference proteome</keyword>
<dbReference type="EMBL" id="CP045737">
    <property type="protein sequence ID" value="QGG43157.1"/>
    <property type="molecule type" value="Genomic_DNA"/>
</dbReference>
<dbReference type="InterPro" id="IPR000515">
    <property type="entry name" value="MetI-like"/>
</dbReference>
<dbReference type="InterPro" id="IPR045621">
    <property type="entry name" value="BPD_transp_1_N"/>
</dbReference>
<keyword evidence="4 7" id="KW-0812">Transmembrane</keyword>
<evidence type="ECO:0000256" key="5">
    <source>
        <dbReference type="ARBA" id="ARBA00022989"/>
    </source>
</evidence>
<feature type="transmembrane region" description="Helical" evidence="7">
    <location>
        <begin position="256"/>
        <end position="278"/>
    </location>
</feature>
<evidence type="ECO:0000256" key="6">
    <source>
        <dbReference type="ARBA" id="ARBA00023136"/>
    </source>
</evidence>
<dbReference type="PANTHER" id="PTHR43163:SF6">
    <property type="entry name" value="DIPEPTIDE TRANSPORT SYSTEM PERMEASE PROTEIN DPPB-RELATED"/>
    <property type="match status" value="1"/>
</dbReference>
<dbReference type="GO" id="GO:0005886">
    <property type="term" value="C:plasma membrane"/>
    <property type="evidence" value="ECO:0007669"/>
    <property type="project" value="UniProtKB-SubCell"/>
</dbReference>
<comment type="subcellular location">
    <subcellularLocation>
        <location evidence="1 7">Cell membrane</location>
        <topology evidence="1 7">Multi-pass membrane protein</topology>
    </subcellularLocation>
</comment>
<sequence length="287" mass="30109">MIHLIPGDPVRGALGSTATPELVEAKRESLGLNDPLWAQYAHYLKGLFSGDFGTSLISQTATSDVIAQRLPATLALAALGFLLAIAVAVPLGVAAGVLTRRGHGRRTELGFTTTSVVLGTIPDFMVGVALVYVFGVRLDLLPVAGNDTAAAYVLPVISLAIGPAAILARIIRIEMVTTLQADFIRTARAKRLPSSRVYLSHALPNALTAALTLSGLLLGSMVAGTVLVENVFAWPGLGSTIVSSILNKDYPVVQGIILMYGIGVLLINTLVDIALALLDPRSLIRED</sequence>
<evidence type="ECO:0000256" key="2">
    <source>
        <dbReference type="ARBA" id="ARBA00022448"/>
    </source>
</evidence>
<dbReference type="Pfam" id="PF00528">
    <property type="entry name" value="BPD_transp_1"/>
    <property type="match status" value="1"/>
</dbReference>
<keyword evidence="5 7" id="KW-1133">Transmembrane helix</keyword>
<dbReference type="SUPFAM" id="SSF161098">
    <property type="entry name" value="MetI-like"/>
    <property type="match status" value="1"/>
</dbReference>
<feature type="transmembrane region" description="Helical" evidence="7">
    <location>
        <begin position="74"/>
        <end position="97"/>
    </location>
</feature>
<dbReference type="InterPro" id="IPR035906">
    <property type="entry name" value="MetI-like_sf"/>
</dbReference>
<dbReference type="Pfam" id="PF19300">
    <property type="entry name" value="BPD_transp_1_N"/>
    <property type="match status" value="1"/>
</dbReference>
<dbReference type="Gene3D" id="1.10.3720.10">
    <property type="entry name" value="MetI-like"/>
    <property type="match status" value="1"/>
</dbReference>
<dbReference type="GO" id="GO:0055085">
    <property type="term" value="P:transmembrane transport"/>
    <property type="evidence" value="ECO:0007669"/>
    <property type="project" value="InterPro"/>
</dbReference>
<feature type="transmembrane region" description="Helical" evidence="7">
    <location>
        <begin position="109"/>
        <end position="134"/>
    </location>
</feature>
<feature type="transmembrane region" description="Helical" evidence="7">
    <location>
        <begin position="206"/>
        <end position="228"/>
    </location>
</feature>
<comment type="similarity">
    <text evidence="7">Belongs to the binding-protein-dependent transport system permease family.</text>
</comment>
<dbReference type="CDD" id="cd06261">
    <property type="entry name" value="TM_PBP2"/>
    <property type="match status" value="1"/>
</dbReference>
<gene>
    <name evidence="8" type="ORF">GEV26_04175</name>
</gene>
<keyword evidence="6 7" id="KW-0472">Membrane</keyword>
<evidence type="ECO:0000256" key="4">
    <source>
        <dbReference type="ARBA" id="ARBA00022692"/>
    </source>
</evidence>
<evidence type="ECO:0000256" key="1">
    <source>
        <dbReference type="ARBA" id="ARBA00004651"/>
    </source>
</evidence>
<organism evidence="8 9">
    <name type="scientific">Aeromicrobium yanjiei</name>
    <dbReference type="NCBI Taxonomy" id="2662028"/>
    <lineage>
        <taxon>Bacteria</taxon>
        <taxon>Bacillati</taxon>
        <taxon>Actinomycetota</taxon>
        <taxon>Actinomycetes</taxon>
        <taxon>Propionibacteriales</taxon>
        <taxon>Nocardioidaceae</taxon>
        <taxon>Aeromicrobium</taxon>
    </lineage>
</organism>
<evidence type="ECO:0000313" key="9">
    <source>
        <dbReference type="Proteomes" id="UP000392064"/>
    </source>
</evidence>
<protein>
    <submittedName>
        <fullName evidence="8">ABC transporter permease subunit</fullName>
    </submittedName>
</protein>
<evidence type="ECO:0000256" key="7">
    <source>
        <dbReference type="RuleBase" id="RU363032"/>
    </source>
</evidence>
<accession>A0A5Q2MJB6</accession>
<reference evidence="8 9" key="1">
    <citation type="submission" date="2019-11" db="EMBL/GenBank/DDBJ databases">
        <authorList>
            <person name="Li J."/>
        </authorList>
    </citation>
    <scope>NUCLEOTIDE SEQUENCE [LARGE SCALE GENOMIC DNA]</scope>
    <source>
        <strain evidence="8 9">MF47</strain>
    </source>
</reference>
<dbReference type="PANTHER" id="PTHR43163">
    <property type="entry name" value="DIPEPTIDE TRANSPORT SYSTEM PERMEASE PROTEIN DPPB-RELATED"/>
    <property type="match status" value="1"/>
</dbReference>
<keyword evidence="3" id="KW-1003">Cell membrane</keyword>
<dbReference type="AlphaFoldDB" id="A0A5Q2MJB6"/>
<evidence type="ECO:0000256" key="3">
    <source>
        <dbReference type="ARBA" id="ARBA00022475"/>
    </source>
</evidence>
<name>A0A5Q2MJB6_9ACTN</name>
<keyword evidence="2 7" id="KW-0813">Transport</keyword>
<dbReference type="KEGG" id="aef:GEV26_04175"/>
<dbReference type="PROSITE" id="PS50928">
    <property type="entry name" value="ABC_TM1"/>
    <property type="match status" value="1"/>
</dbReference>
<proteinExistence type="inferred from homology"/>
<feature type="transmembrane region" description="Helical" evidence="7">
    <location>
        <begin position="149"/>
        <end position="171"/>
    </location>
</feature>
<evidence type="ECO:0000313" key="8">
    <source>
        <dbReference type="EMBL" id="QGG43157.1"/>
    </source>
</evidence>